<dbReference type="InterPro" id="IPR050767">
    <property type="entry name" value="Sel1_AlgK"/>
</dbReference>
<dbReference type="Gene3D" id="1.25.40.10">
    <property type="entry name" value="Tetratricopeptide repeat domain"/>
    <property type="match status" value="3"/>
</dbReference>
<dbReference type="Pfam" id="PF08238">
    <property type="entry name" value="Sel1"/>
    <property type="match status" value="9"/>
</dbReference>
<evidence type="ECO:0000256" key="3">
    <source>
        <dbReference type="SAM" id="SignalP"/>
    </source>
</evidence>
<dbReference type="PANTHER" id="PTHR11102:SF147">
    <property type="entry name" value="SEL1L ADAPTOR SUBUNIT OF ERAD E3 UBIQUITIN LIGASE"/>
    <property type="match status" value="1"/>
</dbReference>
<keyword evidence="3" id="KW-0732">Signal</keyword>
<evidence type="ECO:0000256" key="1">
    <source>
        <dbReference type="ARBA" id="ARBA00038101"/>
    </source>
</evidence>
<reference evidence="4" key="1">
    <citation type="submission" date="2014-05" db="EMBL/GenBank/DDBJ databases">
        <title>The transcriptome of the halophilic microalga Tetraselmis sp. GSL018 isolated from the Great Salt Lake, Utah.</title>
        <authorList>
            <person name="Jinkerson R.E."/>
            <person name="D'Adamo S."/>
            <person name="Posewitz M.C."/>
        </authorList>
    </citation>
    <scope>NUCLEOTIDE SEQUENCE</scope>
    <source>
        <strain evidence="4">GSL018</strain>
    </source>
</reference>
<sequence length="760" mass="83678">MRFAALGVFALLLSVQSSASTSEHQPDELSDEAESIYRDVLAKRSAGLVDGGWIHQRLLHAAKAKLDPRNGAVHVADRGSHPGALFELYSMYEAGRNATRDRRLAAALLSAAAERGWPPAQAETGFRHAMGLHNASDVTARGIAEISKPDTPRALLNYYFAARQNSSFANTVMGYRHSVGLGVPKSCAAAVLYYNSAAEDVISSAREHSGFPQAERLRLSHKAISGLHRRREHDVLQYYLYSADLGDVEAQSAVGHILNHGAHGLERNHVQARRYFLRAAEQGDVKAMSHLGHMYANGLGVSRDNATALKWFNKAAARNHPSALYGLGYLHLAGYGVKKDDAKAFNYFTLAAEQNHPESQFHLGVMHLKGWGVKQDRQRAFHYFQLAASTGHALAQYNVAMMQLATDPSRSSCERALSMLKLVAERGPPAEALQAARSHFVAGEHADALLSYLRAAEMGSELGLANAAFMLQQGLGTSAANADWLAMQLFSRSSDQGNTQSLLSVADGYYYGRGVKHDWERAGHLYEKAADRSAQALFNLGYMHQYGAGLEQDLHLAKRYYDLAKAKDADAYLPVQMALVSLRAHRLWESVKPRLPKRLADCLHRTFFSLSEPEAALPDHRVPAFGWLDAVLDYLDWEPQQMVEGISESYDTALLLFLCIGLAVVLRRRQALRQRAAAAQDRDDVQGGVDPVGGWVEDANLRERLRQEWMEIVRQRVAAGHGQQRQPPAGSGAQADWASTQDQQAARADGGPHQQEARQE</sequence>
<gene>
    <name evidence="4" type="primary">SEL1L</name>
    <name evidence="4" type="ORF">TSPGSL018_17265</name>
</gene>
<dbReference type="GO" id="GO:0036503">
    <property type="term" value="P:ERAD pathway"/>
    <property type="evidence" value="ECO:0007669"/>
    <property type="project" value="TreeGrafter"/>
</dbReference>
<dbReference type="InterPro" id="IPR006597">
    <property type="entry name" value="Sel1-like"/>
</dbReference>
<feature type="signal peptide" evidence="3">
    <location>
        <begin position="1"/>
        <end position="19"/>
    </location>
</feature>
<dbReference type="EMBL" id="GBEZ01021882">
    <property type="protein sequence ID" value="JAC64907.1"/>
    <property type="molecule type" value="Transcribed_RNA"/>
</dbReference>
<dbReference type="AlphaFoldDB" id="A0A061QW52"/>
<feature type="region of interest" description="Disordered" evidence="2">
    <location>
        <begin position="717"/>
        <end position="760"/>
    </location>
</feature>
<dbReference type="InterPro" id="IPR011990">
    <property type="entry name" value="TPR-like_helical_dom_sf"/>
</dbReference>
<comment type="similarity">
    <text evidence="1">Belongs to the sel-1 family.</text>
</comment>
<evidence type="ECO:0000313" key="4">
    <source>
        <dbReference type="EMBL" id="JAC64907.1"/>
    </source>
</evidence>
<accession>A0A061QW52</accession>
<feature type="chain" id="PRO_5001610210" evidence="3">
    <location>
        <begin position="20"/>
        <end position="760"/>
    </location>
</feature>
<dbReference type="GO" id="GO:0005789">
    <property type="term" value="C:endoplasmic reticulum membrane"/>
    <property type="evidence" value="ECO:0007669"/>
    <property type="project" value="TreeGrafter"/>
</dbReference>
<proteinExistence type="inferred from homology"/>
<dbReference type="SUPFAM" id="SSF81901">
    <property type="entry name" value="HCP-like"/>
    <property type="match status" value="2"/>
</dbReference>
<organism evidence="4">
    <name type="scientific">Tetraselmis sp. GSL018</name>
    <dbReference type="NCBI Taxonomy" id="582737"/>
    <lineage>
        <taxon>Eukaryota</taxon>
        <taxon>Viridiplantae</taxon>
        <taxon>Chlorophyta</taxon>
        <taxon>core chlorophytes</taxon>
        <taxon>Chlorodendrophyceae</taxon>
        <taxon>Chlorodendrales</taxon>
        <taxon>Chlorodendraceae</taxon>
        <taxon>Tetraselmis</taxon>
    </lineage>
</organism>
<dbReference type="SMART" id="SM00671">
    <property type="entry name" value="SEL1"/>
    <property type="match status" value="11"/>
</dbReference>
<evidence type="ECO:0000256" key="2">
    <source>
        <dbReference type="SAM" id="MobiDB-lite"/>
    </source>
</evidence>
<protein>
    <submittedName>
        <fullName evidence="4">SEL1 protein</fullName>
    </submittedName>
</protein>
<dbReference type="PANTHER" id="PTHR11102">
    <property type="entry name" value="SEL-1-LIKE PROTEIN"/>
    <property type="match status" value="1"/>
</dbReference>
<name>A0A061QW52_9CHLO</name>